<dbReference type="InterPro" id="IPR000847">
    <property type="entry name" value="LysR_HTH_N"/>
</dbReference>
<proteinExistence type="inferred from homology"/>
<evidence type="ECO:0000313" key="7">
    <source>
        <dbReference type="Proteomes" id="UP000005324"/>
    </source>
</evidence>
<dbReference type="AlphaFoldDB" id="D5RPY8"/>
<accession>D5RPY8</accession>
<dbReference type="PANTHER" id="PTHR30126:SF77">
    <property type="entry name" value="TRANSCRIPTIONAL REGULATORY PROTEIN"/>
    <property type="match status" value="1"/>
</dbReference>
<evidence type="ECO:0000256" key="3">
    <source>
        <dbReference type="ARBA" id="ARBA00023125"/>
    </source>
</evidence>
<evidence type="ECO:0000256" key="4">
    <source>
        <dbReference type="ARBA" id="ARBA00023163"/>
    </source>
</evidence>
<comment type="similarity">
    <text evidence="1">Belongs to the LysR transcriptional regulatory family.</text>
</comment>
<dbReference type="CDD" id="cd05466">
    <property type="entry name" value="PBP2_LTTR_substrate"/>
    <property type="match status" value="1"/>
</dbReference>
<keyword evidence="4" id="KW-0804">Transcription</keyword>
<comment type="caution">
    <text evidence="6">The sequence shown here is derived from an EMBL/GenBank/DDBJ whole genome shotgun (WGS) entry which is preliminary data.</text>
</comment>
<dbReference type="PRINTS" id="PR00039">
    <property type="entry name" value="HTHLYSR"/>
</dbReference>
<dbReference type="InterPro" id="IPR036388">
    <property type="entry name" value="WH-like_DNA-bd_sf"/>
</dbReference>
<keyword evidence="7" id="KW-1185">Reference proteome</keyword>
<dbReference type="InterPro" id="IPR036390">
    <property type="entry name" value="WH_DNA-bd_sf"/>
</dbReference>
<dbReference type="GO" id="GO:0003700">
    <property type="term" value="F:DNA-binding transcription factor activity"/>
    <property type="evidence" value="ECO:0007669"/>
    <property type="project" value="InterPro"/>
</dbReference>
<feature type="domain" description="HTH lysR-type" evidence="5">
    <location>
        <begin position="2"/>
        <end position="59"/>
    </location>
</feature>
<dbReference type="Proteomes" id="UP000005324">
    <property type="component" value="Unassembled WGS sequence"/>
</dbReference>
<dbReference type="Gene3D" id="1.10.10.10">
    <property type="entry name" value="Winged helix-like DNA-binding domain superfamily/Winged helix DNA-binding domain"/>
    <property type="match status" value="1"/>
</dbReference>
<dbReference type="PANTHER" id="PTHR30126">
    <property type="entry name" value="HTH-TYPE TRANSCRIPTIONAL REGULATOR"/>
    <property type="match status" value="1"/>
</dbReference>
<dbReference type="RefSeq" id="WP_007002180.1">
    <property type="nucleotide sequence ID" value="NZ_GG770777.1"/>
</dbReference>
<evidence type="ECO:0000259" key="5">
    <source>
        <dbReference type="PROSITE" id="PS50931"/>
    </source>
</evidence>
<name>D5RPY8_9PROT</name>
<dbReference type="OrthoDB" id="9791253at2"/>
<sequence>MITLKQIEALHWIAELGSFERAAARLGTTQSTISKRIQQLEAAFGRPLFDRSQRGARLTEWSEQLLALGREMLALQERMVALQQGGPPPARRLRLGVTELCAITWLPQLIAALGEAHAGLTIEPEVDLSRTLHERLAEGSIDLIIVPEGLAEAEMAVLPLARVRNAWMARPGLVTQPGPLAMHELASHPILIQGRGSGSGLFFEKWFRAEGIALRRTLATDSLMAMVGLTVAGLGVSYLPRECFEPLVRAGKLAVIETRPALPDVPYAAIYRRDRPSAFIAAVAGIAREVCDYARPLQG</sequence>
<evidence type="ECO:0000313" key="6">
    <source>
        <dbReference type="EMBL" id="EFH10635.1"/>
    </source>
</evidence>
<dbReference type="Pfam" id="PF03466">
    <property type="entry name" value="LysR_substrate"/>
    <property type="match status" value="1"/>
</dbReference>
<dbReference type="Gene3D" id="3.40.190.290">
    <property type="match status" value="1"/>
</dbReference>
<dbReference type="SUPFAM" id="SSF53850">
    <property type="entry name" value="Periplasmic binding protein-like II"/>
    <property type="match status" value="1"/>
</dbReference>
<evidence type="ECO:0000256" key="2">
    <source>
        <dbReference type="ARBA" id="ARBA00023015"/>
    </source>
</evidence>
<protein>
    <submittedName>
        <fullName evidence="6">LysR substrate binding domain protein</fullName>
    </submittedName>
</protein>
<keyword evidence="3" id="KW-0238">DNA-binding</keyword>
<dbReference type="HOGENOM" id="CLU_039613_6_1_5"/>
<gene>
    <name evidence="6" type="ORF">HMPREF0731_3150</name>
</gene>
<organism evidence="6 7">
    <name type="scientific">Pseudoroseomonas cervicalis ATCC 49957</name>
    <dbReference type="NCBI Taxonomy" id="525371"/>
    <lineage>
        <taxon>Bacteria</taxon>
        <taxon>Pseudomonadati</taxon>
        <taxon>Pseudomonadota</taxon>
        <taxon>Alphaproteobacteria</taxon>
        <taxon>Acetobacterales</taxon>
        <taxon>Roseomonadaceae</taxon>
        <taxon>Roseomonas</taxon>
    </lineage>
</organism>
<dbReference type="Pfam" id="PF00126">
    <property type="entry name" value="HTH_1"/>
    <property type="match status" value="1"/>
</dbReference>
<dbReference type="InterPro" id="IPR005119">
    <property type="entry name" value="LysR_subst-bd"/>
</dbReference>
<reference evidence="6 7" key="1">
    <citation type="submission" date="2010-04" db="EMBL/GenBank/DDBJ databases">
        <authorList>
            <person name="Qin X."/>
            <person name="Bachman B."/>
            <person name="Battles P."/>
            <person name="Bell A."/>
            <person name="Bess C."/>
            <person name="Bickham C."/>
            <person name="Chaboub L."/>
            <person name="Chen D."/>
            <person name="Coyle M."/>
            <person name="Deiros D.R."/>
            <person name="Dinh H."/>
            <person name="Forbes L."/>
            <person name="Fowler G."/>
            <person name="Francisco L."/>
            <person name="Fu Q."/>
            <person name="Gubbala S."/>
            <person name="Hale W."/>
            <person name="Han Y."/>
            <person name="Hemphill L."/>
            <person name="Highlander S.K."/>
            <person name="Hirani K."/>
            <person name="Hogues M."/>
            <person name="Jackson L."/>
            <person name="Jakkamsetti A."/>
            <person name="Javaid M."/>
            <person name="Jiang H."/>
            <person name="Korchina V."/>
            <person name="Kovar C."/>
            <person name="Lara F."/>
            <person name="Lee S."/>
            <person name="Mata R."/>
            <person name="Mathew T."/>
            <person name="Moen C."/>
            <person name="Morales K."/>
            <person name="Munidasa M."/>
            <person name="Nazareth L."/>
            <person name="Ngo R."/>
            <person name="Nguyen L."/>
            <person name="Okwuonu G."/>
            <person name="Ongeri F."/>
            <person name="Patil S."/>
            <person name="Petrosino J."/>
            <person name="Pham C."/>
            <person name="Pham P."/>
            <person name="Pu L.-L."/>
            <person name="Puazo M."/>
            <person name="Raj R."/>
            <person name="Reid J."/>
            <person name="Rouhana J."/>
            <person name="Saada N."/>
            <person name="Shang Y."/>
            <person name="Simmons D."/>
            <person name="Thornton R."/>
            <person name="Warren J."/>
            <person name="Weissenberger G."/>
            <person name="Zhang J."/>
            <person name="Zhang L."/>
            <person name="Zhou C."/>
            <person name="Zhu D."/>
            <person name="Muzny D."/>
            <person name="Worley K."/>
            <person name="Gibbs R."/>
        </authorList>
    </citation>
    <scope>NUCLEOTIDE SEQUENCE [LARGE SCALE GENOMIC DNA]</scope>
    <source>
        <strain evidence="6 7">ATCC 49957</strain>
    </source>
</reference>
<dbReference type="PROSITE" id="PS50931">
    <property type="entry name" value="HTH_LYSR"/>
    <property type="match status" value="1"/>
</dbReference>
<dbReference type="EMBL" id="ADVL01000649">
    <property type="protein sequence ID" value="EFH10635.1"/>
    <property type="molecule type" value="Genomic_DNA"/>
</dbReference>
<dbReference type="GO" id="GO:0000976">
    <property type="term" value="F:transcription cis-regulatory region binding"/>
    <property type="evidence" value="ECO:0007669"/>
    <property type="project" value="TreeGrafter"/>
</dbReference>
<keyword evidence="2" id="KW-0805">Transcription regulation</keyword>
<evidence type="ECO:0000256" key="1">
    <source>
        <dbReference type="ARBA" id="ARBA00009437"/>
    </source>
</evidence>
<dbReference type="SUPFAM" id="SSF46785">
    <property type="entry name" value="Winged helix' DNA-binding domain"/>
    <property type="match status" value="1"/>
</dbReference>